<dbReference type="Proteomes" id="UP001597417">
    <property type="component" value="Unassembled WGS sequence"/>
</dbReference>
<protein>
    <submittedName>
        <fullName evidence="2">Alpha/beta fold hydrolase</fullName>
    </submittedName>
</protein>
<evidence type="ECO:0000313" key="2">
    <source>
        <dbReference type="EMBL" id="MFD2421135.1"/>
    </source>
</evidence>
<dbReference type="GO" id="GO:0016787">
    <property type="term" value="F:hydrolase activity"/>
    <property type="evidence" value="ECO:0007669"/>
    <property type="project" value="UniProtKB-KW"/>
</dbReference>
<accession>A0ABW5G3E3</accession>
<comment type="caution">
    <text evidence="2">The sequence shown here is derived from an EMBL/GenBank/DDBJ whole genome shotgun (WGS) entry which is preliminary data.</text>
</comment>
<dbReference type="SUPFAM" id="SSF53474">
    <property type="entry name" value="alpha/beta-Hydrolases"/>
    <property type="match status" value="1"/>
</dbReference>
<reference evidence="3" key="1">
    <citation type="journal article" date="2019" name="Int. J. Syst. Evol. Microbiol.">
        <title>The Global Catalogue of Microorganisms (GCM) 10K type strain sequencing project: providing services to taxonomists for standard genome sequencing and annotation.</title>
        <authorList>
            <consortium name="The Broad Institute Genomics Platform"/>
            <consortium name="The Broad Institute Genome Sequencing Center for Infectious Disease"/>
            <person name="Wu L."/>
            <person name="Ma J."/>
        </authorList>
    </citation>
    <scope>NUCLEOTIDE SEQUENCE [LARGE SCALE GENOMIC DNA]</scope>
    <source>
        <strain evidence="3">CGMCC 4.7645</strain>
    </source>
</reference>
<feature type="domain" description="Peptidase S33 tripeptidyl aminopeptidase-like C-terminal" evidence="1">
    <location>
        <begin position="2"/>
        <end position="40"/>
    </location>
</feature>
<name>A0ABW5G3E3_9PSEU</name>
<sequence length="65" mass="6503">MPTVVLHGAEDPMTRVAGGRATAAAIPGARLVVYPGLGAGLPEPLWPSIIDEIAAVSGVATVRKG</sequence>
<keyword evidence="2" id="KW-0378">Hydrolase</keyword>
<organism evidence="2 3">
    <name type="scientific">Amycolatopsis pigmentata</name>
    <dbReference type="NCBI Taxonomy" id="450801"/>
    <lineage>
        <taxon>Bacteria</taxon>
        <taxon>Bacillati</taxon>
        <taxon>Actinomycetota</taxon>
        <taxon>Actinomycetes</taxon>
        <taxon>Pseudonocardiales</taxon>
        <taxon>Pseudonocardiaceae</taxon>
        <taxon>Amycolatopsis</taxon>
    </lineage>
</organism>
<dbReference type="RefSeq" id="WP_378269553.1">
    <property type="nucleotide sequence ID" value="NZ_JBHUKR010000021.1"/>
</dbReference>
<dbReference type="InterPro" id="IPR029058">
    <property type="entry name" value="AB_hydrolase_fold"/>
</dbReference>
<dbReference type="Gene3D" id="3.40.50.1820">
    <property type="entry name" value="alpha/beta hydrolase"/>
    <property type="match status" value="1"/>
</dbReference>
<proteinExistence type="predicted"/>
<dbReference type="Pfam" id="PF08386">
    <property type="entry name" value="Abhydrolase_4"/>
    <property type="match status" value="1"/>
</dbReference>
<dbReference type="InterPro" id="IPR013595">
    <property type="entry name" value="Pept_S33_TAP-like_C"/>
</dbReference>
<dbReference type="EMBL" id="JBHUKR010000021">
    <property type="protein sequence ID" value="MFD2421135.1"/>
    <property type="molecule type" value="Genomic_DNA"/>
</dbReference>
<evidence type="ECO:0000313" key="3">
    <source>
        <dbReference type="Proteomes" id="UP001597417"/>
    </source>
</evidence>
<gene>
    <name evidence="2" type="ORF">ACFSXZ_32880</name>
</gene>
<keyword evidence="3" id="KW-1185">Reference proteome</keyword>
<evidence type="ECO:0000259" key="1">
    <source>
        <dbReference type="Pfam" id="PF08386"/>
    </source>
</evidence>